<evidence type="ECO:0000256" key="22">
    <source>
        <dbReference type="ARBA" id="ARBA00023136"/>
    </source>
</evidence>
<keyword evidence="14 24" id="KW-0999">Mitochondrion inner membrane</keyword>
<feature type="domain" description="Cytochrome oxidase subunit I profile" evidence="26">
    <location>
        <begin position="1"/>
        <end position="512"/>
    </location>
</feature>
<evidence type="ECO:0000259" key="26">
    <source>
        <dbReference type="PROSITE" id="PS50855"/>
    </source>
</evidence>
<keyword evidence="18 25" id="KW-1133">Transmembrane helix</keyword>
<comment type="catalytic activity">
    <reaction evidence="23">
        <text>4 Fe(II)-[cytochrome c] + O2 + 8 H(+)(in) = 4 Fe(III)-[cytochrome c] + 2 H2O + 4 H(+)(out)</text>
        <dbReference type="Rhea" id="RHEA:11436"/>
        <dbReference type="Rhea" id="RHEA-COMP:10350"/>
        <dbReference type="Rhea" id="RHEA-COMP:14399"/>
        <dbReference type="ChEBI" id="CHEBI:15377"/>
        <dbReference type="ChEBI" id="CHEBI:15378"/>
        <dbReference type="ChEBI" id="CHEBI:15379"/>
        <dbReference type="ChEBI" id="CHEBI:29033"/>
        <dbReference type="ChEBI" id="CHEBI:29034"/>
        <dbReference type="EC" id="7.1.1.9"/>
    </reaction>
    <physiologicalReaction direction="left-to-right" evidence="23">
        <dbReference type="Rhea" id="RHEA:11437"/>
    </physiologicalReaction>
</comment>
<evidence type="ECO:0000256" key="20">
    <source>
        <dbReference type="ARBA" id="ARBA00023008"/>
    </source>
</evidence>
<sequence>MLLNKWFFSTNHKNIGTLYFIFGVWSGMLGTSFSLLIRTELGSSSSLINNDHIFNVIVTSHAFIMIFFMVMPIMIGGFGNWLVPLMLGAPDMAFPRMNNMSFWLLPPSLSLLIMSSLIENGAGTGWTVYPPLSSNIAHSGPSVDLTIFSLHLAGVSSILGAVNFISTIINMRPNNMVFDQMPLFVWAVMVTAILLLLSLPVLAGAITMLLTDRNLNSSFFDPVGGGDPILYQHLFWFFGHPEVYILILPGFGMISHIMMHESGKKETFGTIGMIYAMLAIGMLGFIVWAHHMFTVGMDVDTRAYFTSATMIIAVPTGIKIFSWLATLHGSYILYSPQMMWSLGFIFLFTVGGLTGVVLANSSIDIILHDTYYVVAHFHYVLSMGAVFTIMASFIFWFPLLTGINLKMNMLKIQFISMFIGVNMTFFPQHFLGLAGMPRRYSEYPDVYTVWNSVSSIGSLISTMSIMYFMIIVWEGMSTMNKSMFSYQTSSSLEWMQNMPPSEHSYSELPMLTH</sequence>
<comment type="subcellular location">
    <subcellularLocation>
        <location evidence="3 24">Mitochondrion inner membrane</location>
        <topology evidence="3 24">Multi-pass membrane protein</topology>
    </subcellularLocation>
</comment>
<feature type="transmembrane region" description="Helical" evidence="25">
    <location>
        <begin position="148"/>
        <end position="171"/>
    </location>
</feature>
<dbReference type="GO" id="GO:0015990">
    <property type="term" value="P:electron transport coupled proton transport"/>
    <property type="evidence" value="ECO:0007669"/>
    <property type="project" value="TreeGrafter"/>
</dbReference>
<gene>
    <name evidence="27" type="primary">COI</name>
</gene>
<dbReference type="GO" id="GO:0045277">
    <property type="term" value="C:respiratory chain complex IV"/>
    <property type="evidence" value="ECO:0007669"/>
    <property type="project" value="InterPro"/>
</dbReference>
<feature type="transmembrane region" description="Helical" evidence="25">
    <location>
        <begin position="183"/>
        <end position="210"/>
    </location>
</feature>
<dbReference type="GO" id="GO:0020037">
    <property type="term" value="F:heme binding"/>
    <property type="evidence" value="ECO:0007669"/>
    <property type="project" value="InterPro"/>
</dbReference>
<dbReference type="PANTHER" id="PTHR10422:SF18">
    <property type="entry name" value="CYTOCHROME C OXIDASE SUBUNIT 1"/>
    <property type="match status" value="1"/>
</dbReference>
<dbReference type="SUPFAM" id="SSF81442">
    <property type="entry name" value="Cytochrome c oxidase subunit I-like"/>
    <property type="match status" value="1"/>
</dbReference>
<keyword evidence="22 24" id="KW-0472">Membrane</keyword>
<name>A0A7G3L0B8_9COLE</name>
<evidence type="ECO:0000256" key="7">
    <source>
        <dbReference type="ARBA" id="ARBA00012949"/>
    </source>
</evidence>
<dbReference type="GO" id="GO:0046872">
    <property type="term" value="F:metal ion binding"/>
    <property type="evidence" value="ECO:0007669"/>
    <property type="project" value="UniProtKB-KW"/>
</dbReference>
<accession>A0A7G3L0B8</accession>
<keyword evidence="19 24" id="KW-0408">Iron</keyword>
<comment type="subunit">
    <text evidence="6">Component of the cytochrome c oxidase (complex IV, CIV), a multisubunit enzyme composed of a catalytic core of 3 subunits and several supernumerary subunits. The complex exists as a monomer or a dimer and forms supercomplexes (SCs) in the inner mitochondrial membrane with ubiquinol-cytochrome c oxidoreductase (cytochrome b-c1 complex, complex III, CIII).</text>
</comment>
<keyword evidence="20 24" id="KW-0186">Copper</keyword>
<comment type="pathway">
    <text evidence="4 24">Energy metabolism; oxidative phosphorylation.</text>
</comment>
<evidence type="ECO:0000256" key="2">
    <source>
        <dbReference type="ARBA" id="ARBA00001971"/>
    </source>
</evidence>
<evidence type="ECO:0000256" key="19">
    <source>
        <dbReference type="ARBA" id="ARBA00023004"/>
    </source>
</evidence>
<evidence type="ECO:0000256" key="17">
    <source>
        <dbReference type="ARBA" id="ARBA00022982"/>
    </source>
</evidence>
<evidence type="ECO:0000256" key="1">
    <source>
        <dbReference type="ARBA" id="ARBA00001935"/>
    </source>
</evidence>
<dbReference type="InterPro" id="IPR033944">
    <property type="entry name" value="Cyt_c_oxase_su1_dom"/>
</dbReference>
<keyword evidence="12 24" id="KW-0812">Transmembrane</keyword>
<protein>
    <recommendedName>
        <fullName evidence="8 24">Cytochrome c oxidase subunit 1</fullName>
        <ecNumber evidence="7 24">7.1.1.9</ecNumber>
    </recommendedName>
</protein>
<evidence type="ECO:0000256" key="15">
    <source>
        <dbReference type="ARBA" id="ARBA00022842"/>
    </source>
</evidence>
<feature type="transmembrane region" description="Helical" evidence="25">
    <location>
        <begin position="303"/>
        <end position="327"/>
    </location>
</feature>
<comment type="cofactor">
    <cofactor evidence="2">
        <name>heme</name>
        <dbReference type="ChEBI" id="CHEBI:30413"/>
    </cofactor>
</comment>
<feature type="transmembrane region" description="Helical" evidence="25">
    <location>
        <begin position="379"/>
        <end position="400"/>
    </location>
</feature>
<dbReference type="InterPro" id="IPR023616">
    <property type="entry name" value="Cyt_c_oxase-like_su1_dom"/>
</dbReference>
<keyword evidence="10 24" id="KW-0349">Heme</keyword>
<evidence type="ECO:0000256" key="24">
    <source>
        <dbReference type="RuleBase" id="RU000369"/>
    </source>
</evidence>
<dbReference type="EC" id="7.1.1.9" evidence="7 24"/>
<evidence type="ECO:0000313" key="27">
    <source>
        <dbReference type="EMBL" id="QEO18987.1"/>
    </source>
</evidence>
<feature type="transmembrane region" description="Helical" evidence="25">
    <location>
        <begin position="339"/>
        <end position="359"/>
    </location>
</feature>
<dbReference type="EMBL" id="MH651351">
    <property type="protein sequence ID" value="QEO18987.1"/>
    <property type="molecule type" value="Genomic_DNA"/>
</dbReference>
<proteinExistence type="inferred from homology"/>
<keyword evidence="9 24" id="KW-0813">Transport</keyword>
<evidence type="ECO:0000256" key="14">
    <source>
        <dbReference type="ARBA" id="ARBA00022792"/>
    </source>
</evidence>
<evidence type="ECO:0000256" key="23">
    <source>
        <dbReference type="ARBA" id="ARBA00049512"/>
    </source>
</evidence>
<feature type="transmembrane region" description="Helical" evidence="25">
    <location>
        <begin position="272"/>
        <end position="291"/>
    </location>
</feature>
<evidence type="ECO:0000256" key="9">
    <source>
        <dbReference type="ARBA" id="ARBA00022448"/>
    </source>
</evidence>
<keyword evidence="16" id="KW-1278">Translocase</keyword>
<keyword evidence="11 24" id="KW-0679">Respiratory chain</keyword>
<feature type="transmembrane region" description="Helical" evidence="25">
    <location>
        <begin position="450"/>
        <end position="473"/>
    </location>
</feature>
<dbReference type="InterPro" id="IPR000883">
    <property type="entry name" value="Cyt_C_Oxase_1"/>
</dbReference>
<evidence type="ECO:0000256" key="8">
    <source>
        <dbReference type="ARBA" id="ARBA00015947"/>
    </source>
</evidence>
<evidence type="ECO:0000256" key="25">
    <source>
        <dbReference type="SAM" id="Phobius"/>
    </source>
</evidence>
<comment type="function">
    <text evidence="24">Component of the cytochrome c oxidase, the last enzyme in the mitochondrial electron transport chain which drives oxidative phosphorylation. The respiratory chain contains 3 multisubunit complexes succinate dehydrogenase (complex II, CII), ubiquinol-cytochrome c oxidoreductase (cytochrome b-c1 complex, complex III, CIII) and cytochrome c oxidase (complex IV, CIV), that cooperate to transfer electrons derived from NADH and succinate to molecular oxygen, creating an electrochemical gradient over the inner membrane that drives transmembrane transport and the ATP synthase. Cytochrome c oxidase is the component of the respiratory chain that catalyzes the reduction of oxygen to water. Electrons originating from reduced cytochrome c in the intermembrane space (IMS) are transferred via the dinuclear copper A center (CU(A)) of subunit 2 and heme A of subunit 1 to the active site in subunit 1, a binuclear center (BNC) formed by heme A3 and copper B (CU(B)). The BNC reduces molecular oxygen to 2 water molecules using 4 electrons from cytochrome c in the IMS and 4 protons from the mitochondrial matrix.</text>
</comment>
<dbReference type="CDD" id="cd01663">
    <property type="entry name" value="Cyt_c_Oxidase_I"/>
    <property type="match status" value="1"/>
</dbReference>
<dbReference type="Gene3D" id="1.20.210.10">
    <property type="entry name" value="Cytochrome c oxidase-like, subunit I domain"/>
    <property type="match status" value="1"/>
</dbReference>
<feature type="transmembrane region" description="Helical" evidence="25">
    <location>
        <begin position="412"/>
        <end position="430"/>
    </location>
</feature>
<comment type="similarity">
    <text evidence="5 24">Belongs to the heme-copper respiratory oxidase family.</text>
</comment>
<dbReference type="GO" id="GO:0005743">
    <property type="term" value="C:mitochondrial inner membrane"/>
    <property type="evidence" value="ECO:0007669"/>
    <property type="project" value="UniProtKB-SubCell"/>
</dbReference>
<evidence type="ECO:0000256" key="11">
    <source>
        <dbReference type="ARBA" id="ARBA00022660"/>
    </source>
</evidence>
<reference evidence="27" key="1">
    <citation type="submission" date="2018-07" db="EMBL/GenBank/DDBJ databases">
        <title>The complete mitochondrial genome of the firefly, Diaphanes citrinus(Olivier),(Coleoptera: Lampyridae).</title>
        <authorList>
            <person name="Yang Z."/>
            <person name="Fu X."/>
        </authorList>
    </citation>
    <scope>NUCLEOTIDE SEQUENCE</scope>
</reference>
<evidence type="ECO:0000256" key="3">
    <source>
        <dbReference type="ARBA" id="ARBA00004448"/>
    </source>
</evidence>
<comment type="cofactor">
    <cofactor evidence="1">
        <name>Cu cation</name>
        <dbReference type="ChEBI" id="CHEBI:23378"/>
    </cofactor>
</comment>
<dbReference type="InterPro" id="IPR036927">
    <property type="entry name" value="Cyt_c_oxase-like_su1_sf"/>
</dbReference>
<dbReference type="PANTHER" id="PTHR10422">
    <property type="entry name" value="CYTOCHROME C OXIDASE SUBUNIT 1"/>
    <property type="match status" value="1"/>
</dbReference>
<feature type="transmembrane region" description="Helical" evidence="25">
    <location>
        <begin position="16"/>
        <end position="37"/>
    </location>
</feature>
<evidence type="ECO:0000256" key="6">
    <source>
        <dbReference type="ARBA" id="ARBA00011164"/>
    </source>
</evidence>
<dbReference type="Pfam" id="PF00115">
    <property type="entry name" value="COX1"/>
    <property type="match status" value="1"/>
</dbReference>
<dbReference type="PROSITE" id="PS50855">
    <property type="entry name" value="COX1"/>
    <property type="match status" value="1"/>
</dbReference>
<feature type="transmembrane region" description="Helical" evidence="25">
    <location>
        <begin position="230"/>
        <end position="251"/>
    </location>
</feature>
<dbReference type="InterPro" id="IPR023615">
    <property type="entry name" value="Cyt_c_Oxase_su1_BS"/>
</dbReference>
<keyword evidence="17 24" id="KW-0249">Electron transport</keyword>
<dbReference type="PRINTS" id="PR01165">
    <property type="entry name" value="CYCOXIDASEI"/>
</dbReference>
<feature type="transmembrane region" description="Helical" evidence="25">
    <location>
        <begin position="57"/>
        <end position="83"/>
    </location>
</feature>
<geneLocation type="mitochondrion" evidence="27"/>
<keyword evidence="13 24" id="KW-0479">Metal-binding</keyword>
<dbReference type="AlphaFoldDB" id="A0A7G3L0B8"/>
<evidence type="ECO:0000256" key="5">
    <source>
        <dbReference type="ARBA" id="ARBA00009578"/>
    </source>
</evidence>
<evidence type="ECO:0000256" key="4">
    <source>
        <dbReference type="ARBA" id="ARBA00004673"/>
    </source>
</evidence>
<evidence type="ECO:0000256" key="21">
    <source>
        <dbReference type="ARBA" id="ARBA00023128"/>
    </source>
</evidence>
<keyword evidence="15" id="KW-0460">Magnesium</keyword>
<dbReference type="UniPathway" id="UPA00705"/>
<evidence type="ECO:0000256" key="18">
    <source>
        <dbReference type="ARBA" id="ARBA00022989"/>
    </source>
</evidence>
<dbReference type="PROSITE" id="PS00077">
    <property type="entry name" value="COX1_CUB"/>
    <property type="match status" value="1"/>
</dbReference>
<organism evidence="27">
    <name type="scientific">Diaphanes citrinus</name>
    <dbReference type="NCBI Taxonomy" id="2591745"/>
    <lineage>
        <taxon>Eukaryota</taxon>
        <taxon>Metazoa</taxon>
        <taxon>Ecdysozoa</taxon>
        <taxon>Arthropoda</taxon>
        <taxon>Hexapoda</taxon>
        <taxon>Insecta</taxon>
        <taxon>Pterygota</taxon>
        <taxon>Neoptera</taxon>
        <taxon>Endopterygota</taxon>
        <taxon>Coleoptera</taxon>
        <taxon>Polyphaga</taxon>
        <taxon>Elateriformia</taxon>
        <taxon>Elateroidea</taxon>
        <taxon>Lampyridae</taxon>
        <taxon>Lampyrinae</taxon>
        <taxon>Diaphanes</taxon>
    </lineage>
</organism>
<dbReference type="GO" id="GO:0004129">
    <property type="term" value="F:cytochrome-c oxidase activity"/>
    <property type="evidence" value="ECO:0007669"/>
    <property type="project" value="UniProtKB-EC"/>
</dbReference>
<dbReference type="GO" id="GO:0006123">
    <property type="term" value="P:mitochondrial electron transport, cytochrome c to oxygen"/>
    <property type="evidence" value="ECO:0007669"/>
    <property type="project" value="TreeGrafter"/>
</dbReference>
<evidence type="ECO:0000256" key="10">
    <source>
        <dbReference type="ARBA" id="ARBA00022617"/>
    </source>
</evidence>
<evidence type="ECO:0000256" key="16">
    <source>
        <dbReference type="ARBA" id="ARBA00022967"/>
    </source>
</evidence>
<evidence type="ECO:0000256" key="13">
    <source>
        <dbReference type="ARBA" id="ARBA00022723"/>
    </source>
</evidence>
<dbReference type="FunFam" id="1.20.210.10:FF:000001">
    <property type="entry name" value="Cytochrome c oxidase subunit 1"/>
    <property type="match status" value="1"/>
</dbReference>
<keyword evidence="21 24" id="KW-0496">Mitochondrion</keyword>
<evidence type="ECO:0000256" key="12">
    <source>
        <dbReference type="ARBA" id="ARBA00022692"/>
    </source>
</evidence>